<name>A0A0M8PFZ7_9EURO</name>
<dbReference type="EMBL" id="LHQQ01000022">
    <property type="protein sequence ID" value="KOS46910.1"/>
    <property type="molecule type" value="Genomic_DNA"/>
</dbReference>
<gene>
    <name evidence="1" type="ORF">ACN38_g2101</name>
</gene>
<protein>
    <submittedName>
        <fullName evidence="1">Uncharacterized protein</fullName>
    </submittedName>
</protein>
<organism evidence="1 2">
    <name type="scientific">Penicillium nordicum</name>
    <dbReference type="NCBI Taxonomy" id="229535"/>
    <lineage>
        <taxon>Eukaryota</taxon>
        <taxon>Fungi</taxon>
        <taxon>Dikarya</taxon>
        <taxon>Ascomycota</taxon>
        <taxon>Pezizomycotina</taxon>
        <taxon>Eurotiomycetes</taxon>
        <taxon>Eurotiomycetidae</taxon>
        <taxon>Eurotiales</taxon>
        <taxon>Aspergillaceae</taxon>
        <taxon>Penicillium</taxon>
    </lineage>
</organism>
<sequence length="70" mass="7860">MNSFSNLEKLKLHDVPCQCSLLHASLVVSATRAWFLGLCYGNSGIHIFCRKIFRHIQGTNITNISFRPPG</sequence>
<evidence type="ECO:0000313" key="1">
    <source>
        <dbReference type="EMBL" id="KOS46910.1"/>
    </source>
</evidence>
<reference evidence="1 2" key="1">
    <citation type="submission" date="2015-08" db="EMBL/GenBank/DDBJ databases">
        <title>Genome sequencing of Penicillium nordicum.</title>
        <authorList>
            <person name="Nguyen H.D."/>
            <person name="Seifert K.A."/>
        </authorList>
    </citation>
    <scope>NUCLEOTIDE SEQUENCE [LARGE SCALE GENOMIC DNA]</scope>
    <source>
        <strain evidence="1 2">DAOMC 185683</strain>
    </source>
</reference>
<proteinExistence type="predicted"/>
<accession>A0A0M8PFZ7</accession>
<comment type="caution">
    <text evidence="1">The sequence shown here is derived from an EMBL/GenBank/DDBJ whole genome shotgun (WGS) entry which is preliminary data.</text>
</comment>
<dbReference type="Proteomes" id="UP000037696">
    <property type="component" value="Unassembled WGS sequence"/>
</dbReference>
<evidence type="ECO:0000313" key="2">
    <source>
        <dbReference type="Proteomes" id="UP000037696"/>
    </source>
</evidence>
<dbReference type="AlphaFoldDB" id="A0A0M8PFZ7"/>
<keyword evidence="2" id="KW-1185">Reference proteome</keyword>